<evidence type="ECO:0000259" key="20">
    <source>
        <dbReference type="PROSITE" id="PS50835"/>
    </source>
</evidence>
<dbReference type="PROSITE" id="PS01186">
    <property type="entry name" value="EGF_2"/>
    <property type="match status" value="2"/>
</dbReference>
<dbReference type="GO" id="GO:0005509">
    <property type="term" value="F:calcium ion binding"/>
    <property type="evidence" value="ECO:0007669"/>
    <property type="project" value="InterPro"/>
</dbReference>
<dbReference type="Pfam" id="PF01237">
    <property type="entry name" value="Oxysterol_BP"/>
    <property type="match status" value="1"/>
</dbReference>
<dbReference type="SUPFAM" id="SSF57184">
    <property type="entry name" value="Growth factor receptor domain"/>
    <property type="match status" value="1"/>
</dbReference>
<dbReference type="InterPro" id="IPR008979">
    <property type="entry name" value="Galactose-bd-like_sf"/>
</dbReference>
<comment type="subcellular location">
    <subcellularLocation>
        <location evidence="1">Membrane</location>
        <topology evidence="1">Single-pass type I membrane protein</topology>
    </subcellularLocation>
</comment>
<dbReference type="InterPro" id="IPR036383">
    <property type="entry name" value="TSP1_rpt_sf"/>
</dbReference>
<dbReference type="SMART" id="SM00408">
    <property type="entry name" value="IGc2"/>
    <property type="match status" value="1"/>
</dbReference>
<keyword evidence="5" id="KW-0479">Metal-binding</keyword>
<dbReference type="InterPro" id="IPR013098">
    <property type="entry name" value="Ig_I-set"/>
</dbReference>
<dbReference type="EMBL" id="JARQWQ010000012">
    <property type="protein sequence ID" value="KAK2568459.1"/>
    <property type="molecule type" value="Genomic_DNA"/>
</dbReference>
<keyword evidence="13" id="KW-0325">Glycoprotein</keyword>
<evidence type="ECO:0000256" key="13">
    <source>
        <dbReference type="ARBA" id="ARBA00023180"/>
    </source>
</evidence>
<dbReference type="SUPFAM" id="SSF82895">
    <property type="entry name" value="TSP-1 type 1 repeat"/>
    <property type="match status" value="3"/>
</dbReference>
<dbReference type="InterPro" id="IPR018494">
    <property type="entry name" value="Oxysterol-bd_CS"/>
</dbReference>
<dbReference type="SUPFAM" id="SSF50370">
    <property type="entry name" value="Ricin B-like lectins"/>
    <property type="match status" value="1"/>
</dbReference>
<comment type="caution">
    <text evidence="14">Lacks conserved residue(s) required for the propagation of feature annotation.</text>
</comment>
<dbReference type="PROSITE" id="PS00010">
    <property type="entry name" value="ASX_HYDROXYL"/>
    <property type="match status" value="1"/>
</dbReference>
<evidence type="ECO:0000256" key="1">
    <source>
        <dbReference type="ARBA" id="ARBA00004479"/>
    </source>
</evidence>
<keyword evidence="11" id="KW-1015">Disulfide bond</keyword>
<dbReference type="InterPro" id="IPR000742">
    <property type="entry name" value="EGF"/>
</dbReference>
<evidence type="ECO:0000256" key="14">
    <source>
        <dbReference type="PROSITE-ProRule" id="PRU00302"/>
    </source>
</evidence>
<evidence type="ECO:0000256" key="6">
    <source>
        <dbReference type="ARBA" id="ARBA00022737"/>
    </source>
</evidence>
<feature type="compositionally biased region" description="Acidic residues" evidence="18">
    <location>
        <begin position="82"/>
        <end position="98"/>
    </location>
</feature>
<dbReference type="GO" id="GO:0032934">
    <property type="term" value="F:sterol binding"/>
    <property type="evidence" value="ECO:0007669"/>
    <property type="project" value="TreeGrafter"/>
</dbReference>
<dbReference type="SUPFAM" id="SSF144000">
    <property type="entry name" value="Oxysterol-binding protein-like"/>
    <property type="match status" value="1"/>
</dbReference>
<dbReference type="GO" id="GO:0005829">
    <property type="term" value="C:cytosol"/>
    <property type="evidence" value="ECO:0007669"/>
    <property type="project" value="TreeGrafter"/>
</dbReference>
<feature type="compositionally biased region" description="Polar residues" evidence="18">
    <location>
        <begin position="46"/>
        <end position="65"/>
    </location>
</feature>
<keyword evidence="16" id="KW-0445">Lipid transport</keyword>
<keyword evidence="12" id="KW-0675">Receptor</keyword>
<dbReference type="Pfam" id="PF07699">
    <property type="entry name" value="Ephrin_rec_like"/>
    <property type="match status" value="1"/>
</dbReference>
<dbReference type="InterPro" id="IPR013783">
    <property type="entry name" value="Ig-like_fold"/>
</dbReference>
<dbReference type="InterPro" id="IPR007110">
    <property type="entry name" value="Ig-like_dom"/>
</dbReference>
<dbReference type="Pfam" id="PF12662">
    <property type="entry name" value="cEGF"/>
    <property type="match status" value="1"/>
</dbReference>
<evidence type="ECO:0000256" key="2">
    <source>
        <dbReference type="ARBA" id="ARBA00022536"/>
    </source>
</evidence>
<gene>
    <name evidence="22" type="ORF">P5673_007503</name>
</gene>
<dbReference type="InterPro" id="IPR049883">
    <property type="entry name" value="NOTCH1_EGF-like"/>
</dbReference>
<dbReference type="SMART" id="SM00179">
    <property type="entry name" value="EGF_CA"/>
    <property type="match status" value="3"/>
</dbReference>
<dbReference type="Gene3D" id="2.60.120.260">
    <property type="entry name" value="Galactose-binding domain-like"/>
    <property type="match status" value="1"/>
</dbReference>
<dbReference type="Gene3D" id="2.10.50.10">
    <property type="entry name" value="Tumor Necrosis Factor Receptor, subunit A, domain 2"/>
    <property type="match status" value="2"/>
</dbReference>
<dbReference type="Gene3D" id="2.40.160.120">
    <property type="match status" value="1"/>
</dbReference>
<dbReference type="Proteomes" id="UP001249851">
    <property type="component" value="Unassembled WGS sequence"/>
</dbReference>
<evidence type="ECO:0000256" key="12">
    <source>
        <dbReference type="ARBA" id="ARBA00023170"/>
    </source>
</evidence>
<proteinExistence type="inferred from homology"/>
<dbReference type="InterPro" id="IPR009030">
    <property type="entry name" value="Growth_fac_rcpt_cys_sf"/>
</dbReference>
<dbReference type="InterPro" id="IPR026823">
    <property type="entry name" value="cEGF"/>
</dbReference>
<evidence type="ECO:0000256" key="10">
    <source>
        <dbReference type="ARBA" id="ARBA00023136"/>
    </source>
</evidence>
<evidence type="ECO:0000256" key="9">
    <source>
        <dbReference type="ARBA" id="ARBA00023121"/>
    </source>
</evidence>
<sequence>MSSSTFKGSIGVKGFHRNVVSRLSTASFKSQNDRPAGESRHLASGKSVSTPKSQRPTESTENSTVPFCEKARVEMQYNIGPTDEEPDEEAYCAGEEPENQSVEEHKSVILHLLSQLKLGMDLTKVVLPTFILEPRSLLEMYADFLAHPDLFARIPDGLTAEDRMLAGALAKKPYNPILGETFRCSWQVASSLNPHNSTTDNSSESSTTATDYRKVTFVAEQVSHHPPISGFYAECPSKKICFNVHIWTKSKFYGMSIGVVNHGEGVISLLEHNEDYVITFPSTYCRSILTFPWVELGGKVNITCSKTGYTASVTFHTKPFYGGKLHRVTGEVKNISTGREEPKILDTRKLPVFCKRVCPQSQQEECESRRVWQKVTQALKADNIEAATSAKHELSRMSGSSGLFLVSFAVLFSSLVEGKVNGGWSSWSGWSGCAAGICAGNQRIRTRTCTNPTPSEDGAYCEGDSSQQKDCMIDGGYSDWSQWSLCENPCGGSVVNRTRTCTNPKPTPDGAPCSGVDYETKLECISPCPRGQVLRRTRLCNRPPPMNGGKNCVGNNTETARACFAPCPGAINGGWSAYSQWGVCSEVKYCLQGIKKRTRSCNNPFPANGGDECTGTKEEEKICPTLEDGCTTFQPNKPDKAPADPKSWIALECGAAEKFSVSGSFKNDVPFAVFSNFAFMRTELESGWFAIKREPDDKDDYGKKQLTKLCFEIIDPLSIGKVVSNKATYYSKIDALPEWTKPELTENVPAFSIWIDERQALRKYEFQCAQSEEYVPFTGYILLSVRFSYYTEGNSQTFKAKGQHSIKSGTIFDTEVKKDVISGSAYAKGSAPSVTFKDVMASFGLDPQSLPDFFIIALKGIGLWDFQLAPAEIATKLAKGGITRFTASIDALGVPVHVEILAGIRFGRPAFAVGFSFDRESFGKVAEKLSGIGVDFLDKLGLQLEIGVSFSPPAAIGFQPIYTDAETKFAKEPLHSWFTTSITQGIVAVAQIVLPKDCKGNKFCEITKMIVGPTVQWYIAGQFEWRKIRVATGFRNIRLFAGLYFHKLELYVEADWNSTNKHIKMGFRADIKIPVNGDVYRDGIRAPNSELFLFGVLEYDFLEQQVAGKLGMRGIWRKAFFIPFLGIGNIFLGLTYKVGAPIPITGVQFGMRVEFGYDCLIPADFNNDGHCFGGSGYFGVGTPQFFYADMTALTLGKIFRLLGFKFQLPPPVAQTGFPEGASGSYSTGDIDLRIAGGPYIYKGFMLKGRLNIFGWSIYAHIKLSESAIFVDLKPDPIKILNIITIARSPRYTNLLGIETYCRLNLTMTQIELLIQGNFLNLIKAELYLTAGYSLTGFGANFYVRVTVDLGGLNKALDDAAKAVKKAFDDAKAKLQDARKAVVEKKAECKRKMSLKCDRCRDLKCKQAERNCKGFLDAAGKWIGGVVNAAGKWIKKTFKKIGKALAPVGKAIKKFFKGWKKRRDLQDMRNENFALHIRRRRFIIVSHLCEGTCKAVEFIGKGLCNVLDVAVGFLKLTEKVTAWVGQAINYVLTKLFRIYSIKFEFGLAAYASGGFSNLIFNAAVDLMIFGKRLYLALGFNLRDPIGSVKFGSDKATNWYKDKMNKKGATSTAENYYDNPNPFSDFQFSEIFLIENQQSATDDRRGACLFVDSKTDGASIKNTWSKLCIDSNGDAKGSKLIQTKCDPRQDDQNFQCDLTVRTVKRRRANMCWTLGSTSLNGPGSLVHLGSLKCIHPQGGGNSVAEGTKLLIHSGCSLSRLEFKLDNGNLKHVKSGKCVRPKGAVTDGVALGLYSTCAGHQFSFTAGGSLQHVGSKKCVNTRSGCENSDPSIQKEHLLFSFLPTDPYVRLDKCTNFDNPRLDQRFEVVDEEIVSICSKFARNLAFKKKTEQSSTNNNGFSSRAVDENYSIYFNQKSCTHTKRERNPWWRVDLGREYIVTDVMIVNRHEYFERLTNFDVRIGVNKNSLQNPTCHDRVRTVGQGQALRVQCDPPIPGRYVSVQMFGEGILSMCEVTVYSRIGPLADLCQLDNGGCEQVCYNLCNLKVKCGCWPGYTLAYDGKRCVGICINTPGSYHCACEQGYELKENSEFICEDFNECSLNNAGCEHVCNNTAGSFNCDCRAGFKLKADNMGCEDIDECSLPGKGGCEHKCSNFEGGYYCSCNTGYRLMDDDKGCEEIYCPALEDPFRGFIAPTICTDERSNIRRSTVCKYDCEAGHNLAGGDSSMVSVVCQKLSIPDKAGVVPAACSLSDVEYGTRCVFYCSDGYELSGPRYTTCEDNATWDQLATLSCVKATVVLGYKWQLPRTNMHNVTVSPSYYNENYPFPVGNHRVTWTGISDTGAYKSCSFFLTVIDVTPPSTNNCPVSFTDKAGHLQLQKQVTWTPPTFSDNVKVTSVLSNRQPGFTMNAYTSITIRYTATDAAGNIAYCTFNITLDGSSCFKIANPKNGVAIKFGFFLSLRCNRGFFFNPKAPGFKTFQNPRYTCKNNRWMSMTGGQDSVQLINSPDCMGYTVSGTGPCEGGSVLLYDGVCVNCYPGSYSDNKTQTCVLCNPGFYQDEEGKEESICRAGYYSTNYGVEPCKKCPKGTYQEMEQQTQCHSCPSGTHTKDTGSTSLDYCLSSVGITQTIPPSGLSVILNNTFTLACYIEGNPTPSVSWTKVGGLLPSSDRLTINKVYDTDMKLSGVEYTILNAALSDAGTYECLASNMHGNATKKVRITSHEFKAER</sequence>
<dbReference type="SUPFAM" id="SSF57196">
    <property type="entry name" value="EGF/Laminin"/>
    <property type="match status" value="4"/>
</dbReference>
<dbReference type="InterPro" id="IPR036179">
    <property type="entry name" value="Ig-like_dom_sf"/>
</dbReference>
<dbReference type="SUPFAM" id="SSF57535">
    <property type="entry name" value="Complement control module/SCR domain"/>
    <property type="match status" value="1"/>
</dbReference>
<feature type="domain" description="Ig-like" evidence="20">
    <location>
        <begin position="2595"/>
        <end position="2711"/>
    </location>
</feature>
<dbReference type="SMART" id="SM00607">
    <property type="entry name" value="FTP"/>
    <property type="match status" value="1"/>
</dbReference>
<dbReference type="InterPro" id="IPR000648">
    <property type="entry name" value="Oxysterol-bd"/>
</dbReference>
<dbReference type="PANTHER" id="PTHR10972:SF141">
    <property type="entry name" value="OXYSTEROL-BINDING PROTEIN"/>
    <property type="match status" value="1"/>
</dbReference>
<dbReference type="InterPro" id="IPR018097">
    <property type="entry name" value="EGF_Ca-bd_CS"/>
</dbReference>
<dbReference type="SMART" id="SM00032">
    <property type="entry name" value="CCP"/>
    <property type="match status" value="1"/>
</dbReference>
<dbReference type="Pfam" id="PF22633">
    <property type="entry name" value="F5_F8_type_C_2"/>
    <property type="match status" value="1"/>
</dbReference>
<dbReference type="InterPro" id="IPR035992">
    <property type="entry name" value="Ricin_B-like_lectins"/>
</dbReference>
<dbReference type="PROSITE" id="PS50835">
    <property type="entry name" value="IG_LIKE"/>
    <property type="match status" value="1"/>
</dbReference>
<protein>
    <recommendedName>
        <fullName evidence="16">Oxysterol-binding protein</fullName>
    </recommendedName>
</protein>
<dbReference type="SUPFAM" id="SSF49785">
    <property type="entry name" value="Galactose-binding domain-like"/>
    <property type="match status" value="1"/>
</dbReference>
<dbReference type="CDD" id="cd23417">
    <property type="entry name" value="beta-trefoil_Ricin_MytiLec-like"/>
    <property type="match status" value="1"/>
</dbReference>
<evidence type="ECO:0000313" key="22">
    <source>
        <dbReference type="EMBL" id="KAK2568459.1"/>
    </source>
</evidence>
<dbReference type="Gene3D" id="2.20.100.10">
    <property type="entry name" value="Thrombospondin type-1 (TSP1) repeat"/>
    <property type="match status" value="3"/>
</dbReference>
<dbReference type="Pfam" id="PF00090">
    <property type="entry name" value="TSP_1"/>
    <property type="match status" value="3"/>
</dbReference>
<dbReference type="Gene3D" id="2.80.10.50">
    <property type="match status" value="1"/>
</dbReference>
<keyword evidence="17" id="KW-0175">Coiled coil</keyword>
<dbReference type="SMART" id="SM01411">
    <property type="entry name" value="Ephrin_rec_like"/>
    <property type="match status" value="2"/>
</dbReference>
<dbReference type="PROSITE" id="PS50092">
    <property type="entry name" value="TSP1"/>
    <property type="match status" value="4"/>
</dbReference>
<dbReference type="FunFam" id="2.10.25.10:FF:000009">
    <property type="entry name" value="Low-density lipoprotein receptor isoform 1"/>
    <property type="match status" value="1"/>
</dbReference>
<dbReference type="CDD" id="cd00054">
    <property type="entry name" value="EGF_CA"/>
    <property type="match status" value="1"/>
</dbReference>
<feature type="compositionally biased region" description="Basic and acidic residues" evidence="18">
    <location>
        <begin position="31"/>
        <end position="41"/>
    </location>
</feature>
<dbReference type="InterPro" id="IPR001881">
    <property type="entry name" value="EGF-like_Ca-bd_dom"/>
</dbReference>
<feature type="region of interest" description="Disordered" evidence="18">
    <location>
        <begin position="26"/>
        <end position="67"/>
    </location>
</feature>
<feature type="domain" description="HYR" evidence="19">
    <location>
        <begin position="2348"/>
        <end position="2431"/>
    </location>
</feature>
<keyword evidence="16" id="KW-0813">Transport</keyword>
<reference evidence="22" key="1">
    <citation type="journal article" date="2023" name="G3 (Bethesda)">
        <title>Whole genome assembly and annotation of the endangered Caribbean coral Acropora cervicornis.</title>
        <authorList>
            <person name="Selwyn J.D."/>
            <person name="Vollmer S.V."/>
        </authorList>
    </citation>
    <scope>NUCLEOTIDE SEQUENCE</scope>
    <source>
        <strain evidence="22">K2</strain>
    </source>
</reference>
<dbReference type="Gene3D" id="1.10.287.2720">
    <property type="match status" value="1"/>
</dbReference>
<keyword evidence="8" id="KW-1133">Transmembrane helix</keyword>
<dbReference type="InterPro" id="IPR006585">
    <property type="entry name" value="FTP1"/>
</dbReference>
<evidence type="ECO:0000256" key="3">
    <source>
        <dbReference type="ARBA" id="ARBA00022583"/>
    </source>
</evidence>
<dbReference type="Pfam" id="PF07645">
    <property type="entry name" value="EGF_CA"/>
    <property type="match status" value="1"/>
</dbReference>
<dbReference type="GO" id="GO:0006869">
    <property type="term" value="P:lipid transport"/>
    <property type="evidence" value="ECO:0007669"/>
    <property type="project" value="UniProtKB-KW"/>
</dbReference>
<dbReference type="PROSITE" id="PS01187">
    <property type="entry name" value="EGF_CA"/>
    <property type="match status" value="1"/>
</dbReference>
<name>A0AAD9VBP4_ACRCE</name>
<dbReference type="GO" id="GO:0016020">
    <property type="term" value="C:membrane"/>
    <property type="evidence" value="ECO:0007669"/>
    <property type="project" value="UniProtKB-SubCell"/>
</dbReference>
<evidence type="ECO:0000259" key="19">
    <source>
        <dbReference type="PROSITE" id="PS50825"/>
    </source>
</evidence>
<dbReference type="InterPro" id="IPR000436">
    <property type="entry name" value="Sushi_SCR_CCP_dom"/>
</dbReference>
<dbReference type="Gene3D" id="2.10.70.10">
    <property type="entry name" value="Complement Module, domain 1"/>
    <property type="match status" value="1"/>
</dbReference>
<dbReference type="Pfam" id="PF07679">
    <property type="entry name" value="I-set"/>
    <property type="match status" value="1"/>
</dbReference>
<evidence type="ECO:0000256" key="4">
    <source>
        <dbReference type="ARBA" id="ARBA00022692"/>
    </source>
</evidence>
<dbReference type="GO" id="GO:0006897">
    <property type="term" value="P:endocytosis"/>
    <property type="evidence" value="ECO:0007669"/>
    <property type="project" value="UniProtKB-KW"/>
</dbReference>
<evidence type="ECO:0000256" key="16">
    <source>
        <dbReference type="RuleBase" id="RU003845"/>
    </source>
</evidence>
<dbReference type="Pfam" id="PF00084">
    <property type="entry name" value="Sushi"/>
    <property type="match status" value="1"/>
</dbReference>
<dbReference type="InterPro" id="IPR037239">
    <property type="entry name" value="OSBP_sf"/>
</dbReference>
<dbReference type="FunFam" id="2.20.100.10:FF:000001">
    <property type="entry name" value="semaphorin-5A isoform X1"/>
    <property type="match status" value="2"/>
</dbReference>
<dbReference type="InterPro" id="IPR035976">
    <property type="entry name" value="Sushi/SCR/CCP_sf"/>
</dbReference>
<evidence type="ECO:0000313" key="23">
    <source>
        <dbReference type="Proteomes" id="UP001249851"/>
    </source>
</evidence>
<dbReference type="SMART" id="SM00181">
    <property type="entry name" value="EGF"/>
    <property type="match status" value="5"/>
</dbReference>
<keyword evidence="6" id="KW-0677">Repeat</keyword>
<dbReference type="Pfam" id="PF02494">
    <property type="entry name" value="HYR"/>
    <property type="match status" value="1"/>
</dbReference>
<keyword evidence="4" id="KW-0812">Transmembrane</keyword>
<evidence type="ECO:0000256" key="11">
    <source>
        <dbReference type="ARBA" id="ARBA00023157"/>
    </source>
</evidence>
<evidence type="ECO:0000256" key="5">
    <source>
        <dbReference type="ARBA" id="ARBA00022723"/>
    </source>
</evidence>
<dbReference type="PROSITE" id="PS01013">
    <property type="entry name" value="OSBP"/>
    <property type="match status" value="1"/>
</dbReference>
<feature type="coiled-coil region" evidence="17">
    <location>
        <begin position="1360"/>
        <end position="1391"/>
    </location>
</feature>
<evidence type="ECO:0000256" key="7">
    <source>
        <dbReference type="ARBA" id="ARBA00022837"/>
    </source>
</evidence>
<comment type="similarity">
    <text evidence="15">Belongs to the OSBP family.</text>
</comment>
<evidence type="ECO:0000256" key="17">
    <source>
        <dbReference type="SAM" id="Coils"/>
    </source>
</evidence>
<dbReference type="PANTHER" id="PTHR10972">
    <property type="entry name" value="OXYSTEROL-BINDING PROTEIN-RELATED"/>
    <property type="match status" value="1"/>
</dbReference>
<keyword evidence="7" id="KW-0106">Calcium</keyword>
<evidence type="ECO:0000256" key="18">
    <source>
        <dbReference type="SAM" id="MobiDB-lite"/>
    </source>
</evidence>
<dbReference type="SMART" id="SM00409">
    <property type="entry name" value="IG"/>
    <property type="match status" value="1"/>
</dbReference>
<keyword evidence="14" id="KW-0768">Sushi</keyword>
<keyword evidence="23" id="KW-1185">Reference proteome</keyword>
<dbReference type="SMART" id="SM00209">
    <property type="entry name" value="TSP1"/>
    <property type="match status" value="3"/>
</dbReference>
<feature type="domain" description="Sushi" evidence="21">
    <location>
        <begin position="2225"/>
        <end position="2288"/>
    </location>
</feature>
<dbReference type="PROSITE" id="PS50923">
    <property type="entry name" value="SUSHI"/>
    <property type="match status" value="1"/>
</dbReference>
<dbReference type="Gene3D" id="2.10.25.10">
    <property type="entry name" value="Laminin"/>
    <property type="match status" value="4"/>
</dbReference>
<evidence type="ECO:0000256" key="15">
    <source>
        <dbReference type="RuleBase" id="RU003844"/>
    </source>
</evidence>
<dbReference type="InterPro" id="IPR003410">
    <property type="entry name" value="HYR_dom"/>
</dbReference>
<feature type="region of interest" description="Disordered" evidence="18">
    <location>
        <begin position="80"/>
        <end position="99"/>
    </location>
</feature>
<keyword evidence="10" id="KW-0472">Membrane</keyword>
<comment type="caution">
    <text evidence="22">The sequence shown here is derived from an EMBL/GenBank/DDBJ whole genome shotgun (WGS) entry which is preliminary data.</text>
</comment>
<accession>A0AAD9VBP4</accession>
<dbReference type="Gene3D" id="2.60.40.10">
    <property type="entry name" value="Immunoglobulins"/>
    <property type="match status" value="1"/>
</dbReference>
<dbReference type="PROSITE" id="PS50825">
    <property type="entry name" value="HYR"/>
    <property type="match status" value="1"/>
</dbReference>
<keyword evidence="9" id="KW-0446">Lipid-binding</keyword>
<keyword evidence="2" id="KW-0245">EGF-like domain</keyword>
<evidence type="ECO:0000259" key="21">
    <source>
        <dbReference type="PROSITE" id="PS50923"/>
    </source>
</evidence>
<keyword evidence="3" id="KW-0254">Endocytosis</keyword>
<evidence type="ECO:0000256" key="8">
    <source>
        <dbReference type="ARBA" id="ARBA00022989"/>
    </source>
</evidence>
<dbReference type="SUPFAM" id="SSF48726">
    <property type="entry name" value="Immunoglobulin"/>
    <property type="match status" value="1"/>
</dbReference>
<dbReference type="CDD" id="cd00033">
    <property type="entry name" value="CCP"/>
    <property type="match status" value="1"/>
</dbReference>
<dbReference type="InterPro" id="IPR003599">
    <property type="entry name" value="Ig_sub"/>
</dbReference>
<reference evidence="22" key="2">
    <citation type="journal article" date="2023" name="Science">
        <title>Genomic signatures of disease resistance in endangered staghorn corals.</title>
        <authorList>
            <person name="Vollmer S.V."/>
            <person name="Selwyn J.D."/>
            <person name="Despard B.A."/>
            <person name="Roesel C.L."/>
        </authorList>
    </citation>
    <scope>NUCLEOTIDE SEQUENCE</scope>
    <source>
        <strain evidence="22">K2</strain>
    </source>
</reference>
<dbReference type="InterPro" id="IPR000884">
    <property type="entry name" value="TSP1_rpt"/>
</dbReference>
<dbReference type="InterPro" id="IPR003598">
    <property type="entry name" value="Ig_sub2"/>
</dbReference>
<dbReference type="InterPro" id="IPR011641">
    <property type="entry name" value="Tyr-kin_ephrin_A/B_rcpt-like"/>
</dbReference>
<organism evidence="22 23">
    <name type="scientific">Acropora cervicornis</name>
    <name type="common">Staghorn coral</name>
    <dbReference type="NCBI Taxonomy" id="6130"/>
    <lineage>
        <taxon>Eukaryota</taxon>
        <taxon>Metazoa</taxon>
        <taxon>Cnidaria</taxon>
        <taxon>Anthozoa</taxon>
        <taxon>Hexacorallia</taxon>
        <taxon>Scleractinia</taxon>
        <taxon>Astrocoeniina</taxon>
        <taxon>Acroporidae</taxon>
        <taxon>Acropora</taxon>
    </lineage>
</organism>
<dbReference type="InterPro" id="IPR000152">
    <property type="entry name" value="EGF-type_Asp/Asn_hydroxyl_site"/>
</dbReference>